<dbReference type="SUPFAM" id="SSF48056">
    <property type="entry name" value="Di-copper centre-containing domain"/>
    <property type="match status" value="1"/>
</dbReference>
<gene>
    <name evidence="2" type="primary">ODHCY</name>
    <name evidence="2" type="ORF">SPIL2461_LOCUS8662</name>
</gene>
<feature type="domain" description="Tyrosinase copper-binding" evidence="1">
    <location>
        <begin position="52"/>
        <end position="116"/>
    </location>
</feature>
<reference evidence="2" key="1">
    <citation type="submission" date="2021-02" db="EMBL/GenBank/DDBJ databases">
        <authorList>
            <person name="Dougan E. K."/>
            <person name="Rhodes N."/>
            <person name="Thang M."/>
            <person name="Chan C."/>
        </authorList>
    </citation>
    <scope>NUCLEOTIDE SEQUENCE</scope>
</reference>
<dbReference type="OrthoDB" id="6132182at2759"/>
<organism evidence="2 3">
    <name type="scientific">Symbiodinium pilosum</name>
    <name type="common">Dinoflagellate</name>
    <dbReference type="NCBI Taxonomy" id="2952"/>
    <lineage>
        <taxon>Eukaryota</taxon>
        <taxon>Sar</taxon>
        <taxon>Alveolata</taxon>
        <taxon>Dinophyceae</taxon>
        <taxon>Suessiales</taxon>
        <taxon>Symbiodiniaceae</taxon>
        <taxon>Symbiodinium</taxon>
    </lineage>
</organism>
<evidence type="ECO:0000313" key="2">
    <source>
        <dbReference type="EMBL" id="CAE7361919.1"/>
    </source>
</evidence>
<comment type="caution">
    <text evidence="2">The sequence shown here is derived from an EMBL/GenBank/DDBJ whole genome shotgun (WGS) entry which is preliminary data.</text>
</comment>
<dbReference type="InterPro" id="IPR002227">
    <property type="entry name" value="Tyrosinase_Cu-bd"/>
</dbReference>
<name>A0A812PGH8_SYMPI</name>
<dbReference type="InterPro" id="IPR008922">
    <property type="entry name" value="Di-copper_centre_dom_sf"/>
</dbReference>
<dbReference type="EMBL" id="CAJNIZ010014446">
    <property type="protein sequence ID" value="CAE7361919.1"/>
    <property type="molecule type" value="Genomic_DNA"/>
</dbReference>
<evidence type="ECO:0000259" key="1">
    <source>
        <dbReference type="Pfam" id="PF00264"/>
    </source>
</evidence>
<dbReference type="Proteomes" id="UP000649617">
    <property type="component" value="Unassembled WGS sequence"/>
</dbReference>
<keyword evidence="3" id="KW-1185">Reference proteome</keyword>
<dbReference type="AlphaFoldDB" id="A0A812PGH8"/>
<accession>A0A812PGH8</accession>
<sequence>MLGHRCVHGSWCNRRTDAEFEKFSKCLRKLKDAKPTCKSGYRCIEDYPNTLDSFLAFHMNCHHHEDEFWVCHRHMMYDLETSLQKLCNDCSITLPYWNSFREAGNIWGSKTWAPNRYGNPFGVPRRRAHWCYNYGWSQCVVEGIGKGFTMNPHADKSSCSLSVPRGGRVTLVGRTASPNLLQLVCRE</sequence>
<dbReference type="Pfam" id="PF00264">
    <property type="entry name" value="Tyrosinase"/>
    <property type="match status" value="1"/>
</dbReference>
<protein>
    <submittedName>
        <fullName evidence="2">ODHCY protein</fullName>
    </submittedName>
</protein>
<evidence type="ECO:0000313" key="3">
    <source>
        <dbReference type="Proteomes" id="UP000649617"/>
    </source>
</evidence>
<dbReference type="GO" id="GO:0016491">
    <property type="term" value="F:oxidoreductase activity"/>
    <property type="evidence" value="ECO:0007669"/>
    <property type="project" value="InterPro"/>
</dbReference>
<proteinExistence type="predicted"/>
<dbReference type="Gene3D" id="1.10.1280.10">
    <property type="entry name" value="Di-copper center containing domain from catechol oxidase"/>
    <property type="match status" value="1"/>
</dbReference>